<name>A0A1V1P018_9BACT</name>
<proteinExistence type="predicted"/>
<comment type="caution">
    <text evidence="1">The sequence shown here is derived from an EMBL/GenBank/DDBJ whole genome shotgun (WGS) entry which is preliminary data.</text>
</comment>
<evidence type="ECO:0000313" key="2">
    <source>
        <dbReference type="Proteomes" id="UP000189670"/>
    </source>
</evidence>
<gene>
    <name evidence="1" type="ORF">OMM_10883</name>
</gene>
<protein>
    <submittedName>
        <fullName evidence="1">Uncharacterized protein</fullName>
    </submittedName>
</protein>
<reference evidence="2" key="1">
    <citation type="submission" date="2012-11" db="EMBL/GenBank/DDBJ databases">
        <authorList>
            <person name="Lucero-Rivera Y.E."/>
            <person name="Tovar-Ramirez D."/>
        </authorList>
    </citation>
    <scope>NUCLEOTIDE SEQUENCE [LARGE SCALE GENOMIC DNA]</scope>
    <source>
        <strain evidence="2">Araruama</strain>
    </source>
</reference>
<dbReference type="Proteomes" id="UP000189670">
    <property type="component" value="Unassembled WGS sequence"/>
</dbReference>
<dbReference type="AlphaFoldDB" id="A0A1V1P018"/>
<evidence type="ECO:0000313" key="1">
    <source>
        <dbReference type="EMBL" id="ETR68095.1"/>
    </source>
</evidence>
<organism evidence="1 2">
    <name type="scientific">Candidatus Magnetoglobus multicellularis str. Araruama</name>
    <dbReference type="NCBI Taxonomy" id="890399"/>
    <lineage>
        <taxon>Bacteria</taxon>
        <taxon>Pseudomonadati</taxon>
        <taxon>Thermodesulfobacteriota</taxon>
        <taxon>Desulfobacteria</taxon>
        <taxon>Desulfobacterales</taxon>
        <taxon>Desulfobacteraceae</taxon>
        <taxon>Candidatus Magnetoglobus</taxon>
    </lineage>
</organism>
<dbReference type="EMBL" id="ATBP01001076">
    <property type="protein sequence ID" value="ETR68095.1"/>
    <property type="molecule type" value="Genomic_DNA"/>
</dbReference>
<sequence>MIIVDEPYSEEVICNAVLKWLRDRNFEFKVKMISVETSRCTGMLKSLKEQIENLNEEESIPHEEFMKEMDLLDLQTQAEQVDHLKINKSVLLQRISWIACALC</sequence>
<accession>A0A1V1P018</accession>